<dbReference type="KEGG" id="btab:109034598"/>
<dbReference type="PANTHER" id="PTHR12334">
    <property type="entry name" value="BAG FAMILY MOLECULAR CHAPERONE REGULATOR 2"/>
    <property type="match status" value="1"/>
</dbReference>
<keyword evidence="2" id="KW-1185">Reference proteome</keyword>
<protein>
    <recommendedName>
        <fullName evidence="3">BAG family molecular chaperone regulator 2</fullName>
    </recommendedName>
</protein>
<organism evidence="1 2">
    <name type="scientific">Bemisia tabaci</name>
    <name type="common">Sweetpotato whitefly</name>
    <name type="synonym">Aleurodes tabaci</name>
    <dbReference type="NCBI Taxonomy" id="7038"/>
    <lineage>
        <taxon>Eukaryota</taxon>
        <taxon>Metazoa</taxon>
        <taxon>Ecdysozoa</taxon>
        <taxon>Arthropoda</taxon>
        <taxon>Hexapoda</taxon>
        <taxon>Insecta</taxon>
        <taxon>Pterygota</taxon>
        <taxon>Neoptera</taxon>
        <taxon>Paraneoptera</taxon>
        <taxon>Hemiptera</taxon>
        <taxon>Sternorrhyncha</taxon>
        <taxon>Aleyrodoidea</taxon>
        <taxon>Aleyrodidae</taxon>
        <taxon>Aleyrodinae</taxon>
        <taxon>Bemisia</taxon>
    </lineage>
</organism>
<dbReference type="GO" id="GO:0050821">
    <property type="term" value="P:protein stabilization"/>
    <property type="evidence" value="ECO:0007669"/>
    <property type="project" value="TreeGrafter"/>
</dbReference>
<proteinExistence type="predicted"/>
<sequence>MENIVTDTALQHIVDENLEDSIQPPKDRLFGILDKLEMHVEKMRREALMIEEEKDNLFSTLDAVKNSELLVSLEESDKDDIQRFIDRIFSRCMTVDVAVHTHRDNIQEDALYQVNNLIDSLVINLQMDPKSSKNRCLSYMAACSSAPIGISDNDFESAILGCTIDDQKRIKKRLQGLLDYINTALAVSVRDFD</sequence>
<dbReference type="Gene3D" id="1.20.58.890">
    <property type="match status" value="1"/>
</dbReference>
<dbReference type="InterPro" id="IPR037689">
    <property type="entry name" value="BAG2"/>
</dbReference>
<gene>
    <name evidence="1" type="ORF">BEMITA_LOCUS1661</name>
</gene>
<name>A0A9N9ZYN1_BEMTA</name>
<dbReference type="GO" id="GO:0051087">
    <property type="term" value="F:protein-folding chaperone binding"/>
    <property type="evidence" value="ECO:0007669"/>
    <property type="project" value="InterPro"/>
</dbReference>
<dbReference type="PANTHER" id="PTHR12334:SF6">
    <property type="entry name" value="BAG FAMILY MOLECULAR CHAPERONE REGULATOR 2"/>
    <property type="match status" value="1"/>
</dbReference>
<dbReference type="AlphaFoldDB" id="A0A9N9ZYN1"/>
<dbReference type="OrthoDB" id="6284251at2759"/>
<reference evidence="1" key="1">
    <citation type="submission" date="2021-12" db="EMBL/GenBank/DDBJ databases">
        <authorList>
            <person name="King R."/>
        </authorList>
    </citation>
    <scope>NUCLEOTIDE SEQUENCE</scope>
</reference>
<evidence type="ECO:0008006" key="3">
    <source>
        <dbReference type="Google" id="ProtNLM"/>
    </source>
</evidence>
<evidence type="ECO:0000313" key="2">
    <source>
        <dbReference type="Proteomes" id="UP001152759"/>
    </source>
</evidence>
<dbReference type="Proteomes" id="UP001152759">
    <property type="component" value="Chromosome 1"/>
</dbReference>
<dbReference type="GO" id="GO:0000774">
    <property type="term" value="F:adenyl-nucleotide exchange factor activity"/>
    <property type="evidence" value="ECO:0007669"/>
    <property type="project" value="InterPro"/>
</dbReference>
<dbReference type="EMBL" id="OU963862">
    <property type="protein sequence ID" value="CAH0382074.1"/>
    <property type="molecule type" value="Genomic_DNA"/>
</dbReference>
<evidence type="ECO:0000313" key="1">
    <source>
        <dbReference type="EMBL" id="CAH0382074.1"/>
    </source>
</evidence>
<accession>A0A9N9ZYN1</accession>